<comment type="caution">
    <text evidence="2">The sequence shown here is derived from an EMBL/GenBank/DDBJ whole genome shotgun (WGS) entry which is preliminary data.</text>
</comment>
<dbReference type="EMBL" id="AILW01000013">
    <property type="protein sequence ID" value="EJF82711.1"/>
    <property type="molecule type" value="Genomic_DNA"/>
</dbReference>
<feature type="non-terminal residue" evidence="2">
    <location>
        <position position="86"/>
    </location>
</feature>
<evidence type="ECO:0000313" key="3">
    <source>
        <dbReference type="Proteomes" id="UP000008942"/>
    </source>
</evidence>
<sequence length="86" mass="9081">MYRKINWKTIFYMAVFIACSASFAESAARKASEYPAHDTDKVDTADKAASDVVEKASDAADKASDAVKKATDAADKAASGVVEKAS</sequence>
<name>A0ABN0GIX4_BAREL</name>
<evidence type="ECO:0000313" key="2">
    <source>
        <dbReference type="EMBL" id="EJF82711.1"/>
    </source>
</evidence>
<dbReference type="Proteomes" id="UP000008942">
    <property type="component" value="Unassembled WGS sequence"/>
</dbReference>
<organism evidence="2 3">
    <name type="scientific">Bartonella elizabethae Re6043vi</name>
    <dbReference type="NCBI Taxonomy" id="1094554"/>
    <lineage>
        <taxon>Bacteria</taxon>
        <taxon>Pseudomonadati</taxon>
        <taxon>Pseudomonadota</taxon>
        <taxon>Alphaproteobacteria</taxon>
        <taxon>Hyphomicrobiales</taxon>
        <taxon>Bartonellaceae</taxon>
        <taxon>Bartonella</taxon>
    </lineage>
</organism>
<reference evidence="2 3" key="1">
    <citation type="submission" date="2012-03" db="EMBL/GenBank/DDBJ databases">
        <title>The Genome Sequence of Bartonella elizabethae Re6043vi.</title>
        <authorList>
            <consortium name="The Broad Institute Genome Sequencing Platform"/>
            <consortium name="The Broad Institute Genome Sequencing Center for Infectious Disease"/>
            <person name="Feldgarden M."/>
            <person name="Kirby J."/>
            <person name="Kosoy M."/>
            <person name="Birtles R."/>
            <person name="Probert W.S."/>
            <person name="Chiaraviglio L."/>
            <person name="Young S.K."/>
            <person name="Zeng Q."/>
            <person name="Gargeya S."/>
            <person name="Fitzgerald M."/>
            <person name="Haas B."/>
            <person name="Abouelleil A."/>
            <person name="Alvarado L."/>
            <person name="Arachchi H.M."/>
            <person name="Berlin A."/>
            <person name="Chapman S.B."/>
            <person name="Gearin G."/>
            <person name="Goldberg J."/>
            <person name="Griggs A."/>
            <person name="Gujja S."/>
            <person name="Hansen M."/>
            <person name="Heiman D."/>
            <person name="Howarth C."/>
            <person name="Larimer J."/>
            <person name="Lui A."/>
            <person name="MacDonald P.J.P."/>
            <person name="McCowen C."/>
            <person name="Montmayeur A."/>
            <person name="Murphy C."/>
            <person name="Neiman D."/>
            <person name="Pearson M."/>
            <person name="Priest M."/>
            <person name="Roberts A."/>
            <person name="Saif S."/>
            <person name="Shea T."/>
            <person name="Sisk P."/>
            <person name="Stolte C."/>
            <person name="Sykes S."/>
            <person name="Wortman J."/>
            <person name="Nusbaum C."/>
            <person name="Birren B."/>
        </authorList>
    </citation>
    <scope>NUCLEOTIDE SEQUENCE [LARGE SCALE GENOMIC DNA]</scope>
    <source>
        <strain evidence="2 3">Re6043vi</strain>
    </source>
</reference>
<feature type="signal peptide" evidence="1">
    <location>
        <begin position="1"/>
        <end position="24"/>
    </location>
</feature>
<feature type="chain" id="PRO_5047120408" evidence="1">
    <location>
        <begin position="25"/>
        <end position="86"/>
    </location>
</feature>
<evidence type="ECO:0000256" key="1">
    <source>
        <dbReference type="SAM" id="SignalP"/>
    </source>
</evidence>
<proteinExistence type="predicted"/>
<keyword evidence="1" id="KW-0732">Signal</keyword>
<protein>
    <submittedName>
        <fullName evidence="2">Uncharacterized protein</fullName>
    </submittedName>
</protein>
<gene>
    <name evidence="2" type="ORF">MCU_01352</name>
</gene>
<keyword evidence="3" id="KW-1185">Reference proteome</keyword>
<accession>A0ABN0GIX4</accession>
<dbReference type="PROSITE" id="PS51257">
    <property type="entry name" value="PROKAR_LIPOPROTEIN"/>
    <property type="match status" value="1"/>
</dbReference>